<dbReference type="EMBL" id="CAAALY010060109">
    <property type="protein sequence ID" value="VEL23121.1"/>
    <property type="molecule type" value="Genomic_DNA"/>
</dbReference>
<gene>
    <name evidence="2" type="ORF">PXEA_LOCUS16561</name>
</gene>
<keyword evidence="3" id="KW-1185">Reference proteome</keyword>
<dbReference type="Proteomes" id="UP000784294">
    <property type="component" value="Unassembled WGS sequence"/>
</dbReference>
<accession>A0A448WY67</accession>
<protein>
    <submittedName>
        <fullName evidence="2">Uncharacterized protein</fullName>
    </submittedName>
</protein>
<comment type="caution">
    <text evidence="2">The sequence shown here is derived from an EMBL/GenBank/DDBJ whole genome shotgun (WGS) entry which is preliminary data.</text>
</comment>
<evidence type="ECO:0000256" key="1">
    <source>
        <dbReference type="SAM" id="MobiDB-lite"/>
    </source>
</evidence>
<name>A0A448WY67_9PLAT</name>
<evidence type="ECO:0000313" key="2">
    <source>
        <dbReference type="EMBL" id="VEL23121.1"/>
    </source>
</evidence>
<proteinExistence type="predicted"/>
<reference evidence="2" key="1">
    <citation type="submission" date="2018-11" db="EMBL/GenBank/DDBJ databases">
        <authorList>
            <consortium name="Pathogen Informatics"/>
        </authorList>
    </citation>
    <scope>NUCLEOTIDE SEQUENCE</scope>
</reference>
<feature type="region of interest" description="Disordered" evidence="1">
    <location>
        <begin position="1"/>
        <end position="51"/>
    </location>
</feature>
<feature type="compositionally biased region" description="Acidic residues" evidence="1">
    <location>
        <begin position="17"/>
        <end position="30"/>
    </location>
</feature>
<evidence type="ECO:0000313" key="3">
    <source>
        <dbReference type="Proteomes" id="UP000784294"/>
    </source>
</evidence>
<dbReference type="AlphaFoldDB" id="A0A448WY67"/>
<organism evidence="2 3">
    <name type="scientific">Protopolystoma xenopodis</name>
    <dbReference type="NCBI Taxonomy" id="117903"/>
    <lineage>
        <taxon>Eukaryota</taxon>
        <taxon>Metazoa</taxon>
        <taxon>Spiralia</taxon>
        <taxon>Lophotrochozoa</taxon>
        <taxon>Platyhelminthes</taxon>
        <taxon>Monogenea</taxon>
        <taxon>Polyopisthocotylea</taxon>
        <taxon>Polystomatidea</taxon>
        <taxon>Polystomatidae</taxon>
        <taxon>Protopolystoma</taxon>
    </lineage>
</organism>
<sequence length="153" mass="17248">MPRDRSRLGGASSSVLQDDDSNEAGLEDEPTDRGASSHKVARHVVREDRPSDRRVVPDWSRVSVPEEDGRFQELLRGHIVQSLFDSMDHDHNLLSCFWAAFTSYLIDVWYIFSSIDTEPSLARLDVAVTTGASGLVGCFCNGWRIFRDYICPE</sequence>